<sequence length="293" mass="34488">MNNSRIILIISTLLLIISIGVFFLVGERGKHSGDLSKILDYSKIHFAGEKVPFEGKYYYNIEKFERELSVTRFNMYQFVLYHKREPLYIPYIEKKLKEAGIPDDFKYLAIAESGLRNESLSSAGAGGIWQFVPGTAKQYALQVTDLVDERYNFELATDAAIVYFQKLYEDFHDWTLVAAAYNRGENGLRRALDDQKVTSYYDLYLNEETTRYLFRIIAIKYLMENRYRIFDKEELWEAFVEPKTRIIEISEIGDIKTWCQEKKYDYAMLRQLNQWILGNSLPKGKWKVKVLDL</sequence>
<dbReference type="CDD" id="cd16894">
    <property type="entry name" value="MltD-like"/>
    <property type="match status" value="1"/>
</dbReference>
<gene>
    <name evidence="2" type="ORF">ACD_78C00133G0005</name>
</gene>
<dbReference type="InterPro" id="IPR008258">
    <property type="entry name" value="Transglycosylase_SLT_dom_1"/>
</dbReference>
<accession>K1XIP0</accession>
<reference evidence="2" key="1">
    <citation type="journal article" date="2012" name="Science">
        <title>Fermentation, hydrogen, and sulfur metabolism in multiple uncultivated bacterial phyla.</title>
        <authorList>
            <person name="Wrighton K.C."/>
            <person name="Thomas B.C."/>
            <person name="Sharon I."/>
            <person name="Miller C.S."/>
            <person name="Castelle C.J."/>
            <person name="VerBerkmoes N.C."/>
            <person name="Wilkins M.J."/>
            <person name="Hettich R.L."/>
            <person name="Lipton M.S."/>
            <person name="Williams K.H."/>
            <person name="Long P.E."/>
            <person name="Banfield J.F."/>
        </authorList>
    </citation>
    <scope>NUCLEOTIDE SEQUENCE [LARGE SCALE GENOMIC DNA]</scope>
</reference>
<evidence type="ECO:0000313" key="2">
    <source>
        <dbReference type="EMBL" id="EKD30170.1"/>
    </source>
</evidence>
<dbReference type="InterPro" id="IPR023346">
    <property type="entry name" value="Lysozyme-like_dom_sf"/>
</dbReference>
<name>K1XIP0_9BACT</name>
<organism evidence="2">
    <name type="scientific">uncultured bacterium</name>
    <name type="common">gcode 4</name>
    <dbReference type="NCBI Taxonomy" id="1234023"/>
    <lineage>
        <taxon>Bacteria</taxon>
        <taxon>environmental samples</taxon>
    </lineage>
</organism>
<feature type="domain" description="Transglycosylase SLT" evidence="1">
    <location>
        <begin position="93"/>
        <end position="197"/>
    </location>
</feature>
<dbReference type="SUPFAM" id="SSF53955">
    <property type="entry name" value="Lysozyme-like"/>
    <property type="match status" value="1"/>
</dbReference>
<comment type="caution">
    <text evidence="2">The sequence shown here is derived from an EMBL/GenBank/DDBJ whole genome shotgun (WGS) entry which is preliminary data.</text>
</comment>
<dbReference type="Pfam" id="PF01464">
    <property type="entry name" value="SLT"/>
    <property type="match status" value="1"/>
</dbReference>
<dbReference type="PANTHER" id="PTHR37423:SF2">
    <property type="entry name" value="MEMBRANE-BOUND LYTIC MUREIN TRANSGLYCOSYLASE C"/>
    <property type="match status" value="1"/>
</dbReference>
<dbReference type="AlphaFoldDB" id="K1XIP0"/>
<dbReference type="Gene3D" id="1.10.530.10">
    <property type="match status" value="1"/>
</dbReference>
<protein>
    <submittedName>
        <fullName evidence="2">Membrane-bound lytic murein transglycosylase</fullName>
    </submittedName>
</protein>
<proteinExistence type="predicted"/>
<dbReference type="PANTHER" id="PTHR37423">
    <property type="entry name" value="SOLUBLE LYTIC MUREIN TRANSGLYCOSYLASE-RELATED"/>
    <property type="match status" value="1"/>
</dbReference>
<dbReference type="EMBL" id="AMFJ01034133">
    <property type="protein sequence ID" value="EKD30170.1"/>
    <property type="molecule type" value="Genomic_DNA"/>
</dbReference>
<evidence type="ECO:0000259" key="1">
    <source>
        <dbReference type="Pfam" id="PF01464"/>
    </source>
</evidence>